<organism evidence="4 5">
    <name type="scientific">Sphingomonas trueperi</name>
    <dbReference type="NCBI Taxonomy" id="53317"/>
    <lineage>
        <taxon>Bacteria</taxon>
        <taxon>Pseudomonadati</taxon>
        <taxon>Pseudomonadota</taxon>
        <taxon>Alphaproteobacteria</taxon>
        <taxon>Sphingomonadales</taxon>
        <taxon>Sphingomonadaceae</taxon>
        <taxon>Sphingomonas</taxon>
    </lineage>
</organism>
<dbReference type="Gene3D" id="2.30.42.10">
    <property type="match status" value="1"/>
</dbReference>
<dbReference type="SUPFAM" id="SSF50156">
    <property type="entry name" value="PDZ domain-like"/>
    <property type="match status" value="1"/>
</dbReference>
<dbReference type="Pfam" id="PF05299">
    <property type="entry name" value="Peptidase_M61"/>
    <property type="match status" value="1"/>
</dbReference>
<feature type="domain" description="Peptidase M61 catalytic" evidence="2">
    <location>
        <begin position="315"/>
        <end position="431"/>
    </location>
</feature>
<dbReference type="Gene3D" id="1.10.390.10">
    <property type="entry name" value="Neutral Protease Domain 2"/>
    <property type="match status" value="1"/>
</dbReference>
<accession>A0A7X5XVA8</accession>
<keyword evidence="4" id="KW-0378">Hydrolase</keyword>
<evidence type="ECO:0000259" key="2">
    <source>
        <dbReference type="Pfam" id="PF05299"/>
    </source>
</evidence>
<dbReference type="Proteomes" id="UP000531251">
    <property type="component" value="Unassembled WGS sequence"/>
</dbReference>
<keyword evidence="4" id="KW-0645">Protease</keyword>
<keyword evidence="4" id="KW-0482">Metalloprotease</keyword>
<gene>
    <name evidence="4" type="ORF">GGR89_000019</name>
</gene>
<proteinExistence type="predicted"/>
<dbReference type="InterPro" id="IPR040756">
    <property type="entry name" value="Peptidase_M61_N"/>
</dbReference>
<dbReference type="EMBL" id="JAATJB010000001">
    <property type="protein sequence ID" value="NJB95727.1"/>
    <property type="molecule type" value="Genomic_DNA"/>
</dbReference>
<dbReference type="Gene3D" id="2.60.40.3650">
    <property type="match status" value="1"/>
</dbReference>
<keyword evidence="1" id="KW-0732">Signal</keyword>
<reference evidence="4 5" key="1">
    <citation type="submission" date="2020-03" db="EMBL/GenBank/DDBJ databases">
        <title>Genomic Encyclopedia of Type Strains, Phase IV (KMG-IV): sequencing the most valuable type-strain genomes for metagenomic binning, comparative biology and taxonomic classification.</title>
        <authorList>
            <person name="Goeker M."/>
        </authorList>
    </citation>
    <scope>NUCLEOTIDE SEQUENCE [LARGE SCALE GENOMIC DNA]</scope>
    <source>
        <strain evidence="4 5">DSM 7225</strain>
    </source>
</reference>
<keyword evidence="5" id="KW-1185">Reference proteome</keyword>
<dbReference type="GO" id="GO:0006508">
    <property type="term" value="P:proteolysis"/>
    <property type="evidence" value="ECO:0007669"/>
    <property type="project" value="UniProtKB-KW"/>
</dbReference>
<dbReference type="GO" id="GO:0008237">
    <property type="term" value="F:metallopeptidase activity"/>
    <property type="evidence" value="ECO:0007669"/>
    <property type="project" value="UniProtKB-KW"/>
</dbReference>
<dbReference type="PIRSF" id="PIRSF016493">
    <property type="entry name" value="Glycyl_aminpptds"/>
    <property type="match status" value="1"/>
</dbReference>
<protein>
    <submittedName>
        <fullName evidence="4">Putative metalloprotease with PDZ domain</fullName>
    </submittedName>
</protein>
<comment type="caution">
    <text evidence="4">The sequence shown here is derived from an EMBL/GenBank/DDBJ whole genome shotgun (WGS) entry which is preliminary data.</text>
</comment>
<dbReference type="RefSeq" id="WP_206434277.1">
    <property type="nucleotide sequence ID" value="NZ_BAAADY010000022.1"/>
</dbReference>
<dbReference type="SUPFAM" id="SSF55486">
    <property type="entry name" value="Metalloproteases ('zincins'), catalytic domain"/>
    <property type="match status" value="1"/>
</dbReference>
<dbReference type="InterPro" id="IPR024191">
    <property type="entry name" value="Peptidase_M61"/>
</dbReference>
<feature type="domain" description="Peptidase M61 N-terminal" evidence="3">
    <location>
        <begin position="53"/>
        <end position="219"/>
    </location>
</feature>
<dbReference type="Pfam" id="PF17899">
    <property type="entry name" value="Peptidase_M61_N"/>
    <property type="match status" value="1"/>
</dbReference>
<dbReference type="InterPro" id="IPR036034">
    <property type="entry name" value="PDZ_sf"/>
</dbReference>
<dbReference type="InterPro" id="IPR007963">
    <property type="entry name" value="Peptidase_M61_catalytic"/>
</dbReference>
<sequence length="650" mass="70336">MRISFGKPLVLAVALCGGTGIAGAQPSQGPAYRMPAATVPLPVDHGFHGVLDLQVDATDIAHRIFTVREHVPVAGGTRVTLLYPRWEAASHGPSLNVVDLAGLVVEAEGRPVRWRRDPYEPHAFHVDVPAGAKAIDVRFQMVAGGDLLTPDIVSVPWQRLVLYPAGWYARNIRTTASVTLPAGLRAFTALHVETAGSATLRFAETTLESLLDAPVLAGRYTRQVPLTVPATGSVTLDLVAQRPADLAVPPERVAELTALIAQMTAVFGTTPFAHYDILARLGDDGASGGTEHRSSSENGLPSSLFRDWQSQILSRDLIAHEIVHAWNGFYRIPADLWAPTPNVPVSASLLWVYEGQTEFWGRVLATRAGQFSPAELRDRLAVEAAEIAARPGRAWRPLSDDINYPAFMLRQPVPWRDWQRRRDYYSEGVLLWLAVDGELRARTGGRRGIDDFAGAFFAGATPNAPTRTYTFEDLCETLEAVAPGDWAGWLRRWIDGQGALDTTIGLRSHGWRLTFTDTQTPAFRAGEEELGVADLSYSIGLAVRANGAIRSVAWDGPAFRAGLRPGARVVAINGGAFGTETLLAAVRASAGHPLVLTVEQDGGRSDRPIPYAGPLRYPRLERIADTPDTFRDLLAPRTILPKAGTRGGAG</sequence>
<name>A0A7X5XVA8_9SPHN</name>
<evidence type="ECO:0000313" key="4">
    <source>
        <dbReference type="EMBL" id="NJB95727.1"/>
    </source>
</evidence>
<feature type="chain" id="PRO_5031429947" evidence="1">
    <location>
        <begin position="25"/>
        <end position="650"/>
    </location>
</feature>
<evidence type="ECO:0000259" key="3">
    <source>
        <dbReference type="Pfam" id="PF17899"/>
    </source>
</evidence>
<evidence type="ECO:0000256" key="1">
    <source>
        <dbReference type="SAM" id="SignalP"/>
    </source>
</evidence>
<dbReference type="AlphaFoldDB" id="A0A7X5XVA8"/>
<feature type="signal peptide" evidence="1">
    <location>
        <begin position="1"/>
        <end position="24"/>
    </location>
</feature>
<dbReference type="InterPro" id="IPR027268">
    <property type="entry name" value="Peptidase_M4/M1_CTD_sf"/>
</dbReference>
<evidence type="ECO:0000313" key="5">
    <source>
        <dbReference type="Proteomes" id="UP000531251"/>
    </source>
</evidence>